<dbReference type="InterPro" id="IPR009060">
    <property type="entry name" value="UBA-like_sf"/>
</dbReference>
<evidence type="ECO:0000256" key="1">
    <source>
        <dbReference type="SAM" id="MobiDB-lite"/>
    </source>
</evidence>
<evidence type="ECO:0000259" key="3">
    <source>
        <dbReference type="PROSITE" id="PS50053"/>
    </source>
</evidence>
<dbReference type="PANTHER" id="PTHR10677:SF3">
    <property type="entry name" value="FI07626P-RELATED"/>
    <property type="match status" value="1"/>
</dbReference>
<dbReference type="PROSITE" id="PS50053">
    <property type="entry name" value="UBIQUITIN_2"/>
    <property type="match status" value="1"/>
</dbReference>
<evidence type="ECO:0000313" key="4">
    <source>
        <dbReference type="EMBL" id="CCC51452.1"/>
    </source>
</evidence>
<dbReference type="Gene3D" id="1.10.8.10">
    <property type="entry name" value="DNA helicase RuvA subunit, C-terminal domain"/>
    <property type="match status" value="1"/>
</dbReference>
<dbReference type="GO" id="GO:0031593">
    <property type="term" value="F:polyubiquitin modification-dependent protein binding"/>
    <property type="evidence" value="ECO:0007669"/>
    <property type="project" value="TreeGrafter"/>
</dbReference>
<dbReference type="Gene3D" id="3.10.20.90">
    <property type="entry name" value="Phosphatidylinositol 3-kinase Catalytic Subunit, Chain A, domain 1"/>
    <property type="match status" value="1"/>
</dbReference>
<feature type="compositionally biased region" description="Low complexity" evidence="1">
    <location>
        <begin position="221"/>
        <end position="235"/>
    </location>
</feature>
<dbReference type="InterPro" id="IPR015940">
    <property type="entry name" value="UBA"/>
</dbReference>
<dbReference type="EMBL" id="HE573026">
    <property type="protein sequence ID" value="CCC51452.1"/>
    <property type="molecule type" value="Genomic_DNA"/>
</dbReference>
<feature type="region of interest" description="Disordered" evidence="1">
    <location>
        <begin position="219"/>
        <end position="253"/>
    </location>
</feature>
<accession>G0U6E8</accession>
<dbReference type="InterPro" id="IPR015496">
    <property type="entry name" value="Ubiquilin"/>
</dbReference>
<feature type="domain" description="UBA" evidence="2">
    <location>
        <begin position="251"/>
        <end position="297"/>
    </location>
</feature>
<organism evidence="4">
    <name type="scientific">Trypanosoma vivax (strain Y486)</name>
    <dbReference type="NCBI Taxonomy" id="1055687"/>
    <lineage>
        <taxon>Eukaryota</taxon>
        <taxon>Discoba</taxon>
        <taxon>Euglenozoa</taxon>
        <taxon>Kinetoplastea</taxon>
        <taxon>Metakinetoplastina</taxon>
        <taxon>Trypanosomatida</taxon>
        <taxon>Trypanosomatidae</taxon>
        <taxon>Trypanosoma</taxon>
        <taxon>Duttonella</taxon>
    </lineage>
</organism>
<dbReference type="SUPFAM" id="SSF54236">
    <property type="entry name" value="Ubiquitin-like"/>
    <property type="match status" value="1"/>
</dbReference>
<dbReference type="InterPro" id="IPR000626">
    <property type="entry name" value="Ubiquitin-like_dom"/>
</dbReference>
<feature type="region of interest" description="Disordered" evidence="1">
    <location>
        <begin position="72"/>
        <end position="107"/>
    </location>
</feature>
<feature type="domain" description="Ubiquitin-like" evidence="3">
    <location>
        <begin position="1"/>
        <end position="77"/>
    </location>
</feature>
<dbReference type="VEuPathDB" id="TriTrypDB:TvY486_1005030"/>
<proteinExistence type="predicted"/>
<dbReference type="InterPro" id="IPR029071">
    <property type="entry name" value="Ubiquitin-like_domsf"/>
</dbReference>
<evidence type="ECO:0000259" key="2">
    <source>
        <dbReference type="PROSITE" id="PS50030"/>
    </source>
</evidence>
<dbReference type="PANTHER" id="PTHR10677">
    <property type="entry name" value="UBIQUILIN"/>
    <property type="match status" value="1"/>
</dbReference>
<name>G0U6E8_TRYVY</name>
<dbReference type="SMART" id="SM00165">
    <property type="entry name" value="UBA"/>
    <property type="match status" value="1"/>
</dbReference>
<dbReference type="AlphaFoldDB" id="G0U6E8"/>
<dbReference type="CDD" id="cd14399">
    <property type="entry name" value="UBA_PLICs"/>
    <property type="match status" value="1"/>
</dbReference>
<sequence length="297" mass="31946">MSVVIKLSDGSQKTLNVPDLNITVVSFMELAVPVIGIPVDEQRVVLRGKVLKHTDVLSAVGLEHGQAVHIVRGKRSTSSVSPATTTSTQPTSQTNPPNSGRSAIGLDSSAGAPNPYMALAGNLPLAAGLTSGMAASGGFNFPFSLDSMAQMMQDPVISNAMREFMSDPQIMQQLFPSMTDNNNMGMHNLVSNPIFMQQAMQLFSNPSLMHRMMQILTSAPGSQGQSEFSEPSSSNPQPPNELQGSESSRSHGDPRVIYQSQLQQLREMGFTDDEANLTALQQVQGNVCFAIERLLNR</sequence>
<feature type="compositionally biased region" description="Low complexity" evidence="1">
    <location>
        <begin position="76"/>
        <end position="99"/>
    </location>
</feature>
<protein>
    <submittedName>
        <fullName evidence="4">Putative ubiquitin-like protein</fullName>
    </submittedName>
</protein>
<dbReference type="GO" id="GO:0005829">
    <property type="term" value="C:cytosol"/>
    <property type="evidence" value="ECO:0007669"/>
    <property type="project" value="TreeGrafter"/>
</dbReference>
<reference evidence="4" key="1">
    <citation type="journal article" date="2012" name="Proc. Natl. Acad. Sci. U.S.A.">
        <title>Antigenic diversity is generated by distinct evolutionary mechanisms in African trypanosome species.</title>
        <authorList>
            <person name="Jackson A.P."/>
            <person name="Berry A."/>
            <person name="Aslett M."/>
            <person name="Allison H.C."/>
            <person name="Burton P."/>
            <person name="Vavrova-Anderson J."/>
            <person name="Brown R."/>
            <person name="Browne H."/>
            <person name="Corton N."/>
            <person name="Hauser H."/>
            <person name="Gamble J."/>
            <person name="Gilderthorp R."/>
            <person name="Marcello L."/>
            <person name="McQuillan J."/>
            <person name="Otto T.D."/>
            <person name="Quail M.A."/>
            <person name="Sanders M.J."/>
            <person name="van Tonder A."/>
            <person name="Ginger M.L."/>
            <person name="Field M.C."/>
            <person name="Barry J.D."/>
            <person name="Hertz-Fowler C."/>
            <person name="Berriman M."/>
        </authorList>
    </citation>
    <scope>NUCLEOTIDE SEQUENCE</scope>
    <source>
        <strain evidence="4">Y486</strain>
    </source>
</reference>
<gene>
    <name evidence="4" type="ORF">TVY486_1005030</name>
</gene>
<dbReference type="Pfam" id="PF00240">
    <property type="entry name" value="ubiquitin"/>
    <property type="match status" value="1"/>
</dbReference>
<dbReference type="PROSITE" id="PS50030">
    <property type="entry name" value="UBA"/>
    <property type="match status" value="1"/>
</dbReference>
<dbReference type="SUPFAM" id="SSF46934">
    <property type="entry name" value="UBA-like"/>
    <property type="match status" value="1"/>
</dbReference>
<dbReference type="GO" id="GO:0006511">
    <property type="term" value="P:ubiquitin-dependent protein catabolic process"/>
    <property type="evidence" value="ECO:0007669"/>
    <property type="project" value="TreeGrafter"/>
</dbReference>